<organism evidence="4 5">
    <name type="scientific">Prorocentrum cordatum</name>
    <dbReference type="NCBI Taxonomy" id="2364126"/>
    <lineage>
        <taxon>Eukaryota</taxon>
        <taxon>Sar</taxon>
        <taxon>Alveolata</taxon>
        <taxon>Dinophyceae</taxon>
        <taxon>Prorocentrales</taxon>
        <taxon>Prorocentraceae</taxon>
        <taxon>Prorocentrum</taxon>
    </lineage>
</organism>
<reference evidence="4" key="1">
    <citation type="submission" date="2023-10" db="EMBL/GenBank/DDBJ databases">
        <authorList>
            <person name="Chen Y."/>
            <person name="Shah S."/>
            <person name="Dougan E. K."/>
            <person name="Thang M."/>
            <person name="Chan C."/>
        </authorList>
    </citation>
    <scope>NUCLEOTIDE SEQUENCE [LARGE SCALE GENOMIC DNA]</scope>
</reference>
<dbReference type="PANTHER" id="PTHR12603:SF0">
    <property type="entry name" value="CCR4-NOT TRANSCRIPTION COMPLEX SUBUNIT 4"/>
    <property type="match status" value="1"/>
</dbReference>
<keyword evidence="5" id="KW-1185">Reference proteome</keyword>
<keyword evidence="1" id="KW-0479">Metal-binding</keyword>
<evidence type="ECO:0000256" key="2">
    <source>
        <dbReference type="SAM" id="MobiDB-lite"/>
    </source>
</evidence>
<dbReference type="Proteomes" id="UP001189429">
    <property type="component" value="Unassembled WGS sequence"/>
</dbReference>
<dbReference type="InterPro" id="IPR013083">
    <property type="entry name" value="Znf_RING/FYVE/PHD"/>
</dbReference>
<dbReference type="Gene3D" id="3.30.40.10">
    <property type="entry name" value="Zinc/RING finger domain, C3HC4 (zinc finger)"/>
    <property type="match status" value="1"/>
</dbReference>
<sequence>RPPSRRRHGRAAALPPAAMPSRKPRGACPLCAEAYDRTDLSFDPCVCSYRVCLLCVHRLREEGQGCPGCRRPYDQELQQRQAAGNPCAAGGRGVAGSVTKVTAGAGATRPPAPPCPETTAGPPRGSHGTATRQPRDRGPGSPDVARAWPPASAPSTQALQSAGGQGELETSAFKVGVR</sequence>
<keyword evidence="1" id="KW-0863">Zinc-finger</keyword>
<dbReference type="Pfam" id="PF14570">
    <property type="entry name" value="zf-RING_4"/>
    <property type="match status" value="1"/>
</dbReference>
<evidence type="ECO:0000313" key="5">
    <source>
        <dbReference type="Proteomes" id="UP001189429"/>
    </source>
</evidence>
<dbReference type="PROSITE" id="PS50089">
    <property type="entry name" value="ZF_RING_2"/>
    <property type="match status" value="1"/>
</dbReference>
<dbReference type="InterPro" id="IPR039780">
    <property type="entry name" value="Mot2"/>
</dbReference>
<dbReference type="EMBL" id="CAUYUJ010022161">
    <property type="protein sequence ID" value="CAK0909234.1"/>
    <property type="molecule type" value="Genomic_DNA"/>
</dbReference>
<feature type="non-terminal residue" evidence="4">
    <location>
        <position position="1"/>
    </location>
</feature>
<feature type="region of interest" description="Disordered" evidence="2">
    <location>
        <begin position="100"/>
        <end position="178"/>
    </location>
</feature>
<proteinExistence type="predicted"/>
<comment type="caution">
    <text evidence="4">The sequence shown here is derived from an EMBL/GenBank/DDBJ whole genome shotgun (WGS) entry which is preliminary data.</text>
</comment>
<evidence type="ECO:0000259" key="3">
    <source>
        <dbReference type="PROSITE" id="PS50089"/>
    </source>
</evidence>
<feature type="domain" description="RING-type" evidence="3">
    <location>
        <begin position="28"/>
        <end position="70"/>
    </location>
</feature>
<name>A0ABN9Y969_9DINO</name>
<feature type="compositionally biased region" description="Basic residues" evidence="2">
    <location>
        <begin position="1"/>
        <end position="10"/>
    </location>
</feature>
<feature type="compositionally biased region" description="Polar residues" evidence="2">
    <location>
        <begin position="153"/>
        <end position="162"/>
    </location>
</feature>
<dbReference type="PANTHER" id="PTHR12603">
    <property type="entry name" value="CCR4-NOT TRANSCRIPTION COMPLEX RELATED"/>
    <property type="match status" value="1"/>
</dbReference>
<protein>
    <recommendedName>
        <fullName evidence="3">RING-type domain-containing protein</fullName>
    </recommendedName>
</protein>
<evidence type="ECO:0000256" key="1">
    <source>
        <dbReference type="PROSITE-ProRule" id="PRU00175"/>
    </source>
</evidence>
<keyword evidence="1" id="KW-0862">Zinc</keyword>
<accession>A0ABN9Y969</accession>
<dbReference type="InterPro" id="IPR001841">
    <property type="entry name" value="Znf_RING"/>
</dbReference>
<dbReference type="SUPFAM" id="SSF57850">
    <property type="entry name" value="RING/U-box"/>
    <property type="match status" value="1"/>
</dbReference>
<evidence type="ECO:0000313" key="4">
    <source>
        <dbReference type="EMBL" id="CAK0909234.1"/>
    </source>
</evidence>
<feature type="region of interest" description="Disordered" evidence="2">
    <location>
        <begin position="1"/>
        <end position="20"/>
    </location>
</feature>
<gene>
    <name evidence="4" type="ORF">PCOR1329_LOCUS83704</name>
</gene>